<evidence type="ECO:0000313" key="2">
    <source>
        <dbReference type="Proteomes" id="UP001500897"/>
    </source>
</evidence>
<name>A0ABN2X358_9ACTN</name>
<protein>
    <submittedName>
        <fullName evidence="1">Uncharacterized protein</fullName>
    </submittedName>
</protein>
<comment type="caution">
    <text evidence="1">The sequence shown here is derived from an EMBL/GenBank/DDBJ whole genome shotgun (WGS) entry which is preliminary data.</text>
</comment>
<dbReference type="Proteomes" id="UP001500897">
    <property type="component" value="Unassembled WGS sequence"/>
</dbReference>
<dbReference type="EMBL" id="BAAANS010000023">
    <property type="protein sequence ID" value="GAA2102291.1"/>
    <property type="molecule type" value="Genomic_DNA"/>
</dbReference>
<sequence>MSEPAPHRYLPDQERAVRPLRRPLLQKWEQATEAISIYNNNSRTFLKAHSEFIETVVPGGPTGYIWGATLKEAHSALDPTEMAFIP</sequence>
<organism evidence="1 2">
    <name type="scientific">Kitasatospora saccharophila</name>
    <dbReference type="NCBI Taxonomy" id="407973"/>
    <lineage>
        <taxon>Bacteria</taxon>
        <taxon>Bacillati</taxon>
        <taxon>Actinomycetota</taxon>
        <taxon>Actinomycetes</taxon>
        <taxon>Kitasatosporales</taxon>
        <taxon>Streptomycetaceae</taxon>
        <taxon>Kitasatospora</taxon>
    </lineage>
</organism>
<gene>
    <name evidence="1" type="ORF">GCM10009759_36730</name>
</gene>
<reference evidence="1 2" key="1">
    <citation type="journal article" date="2019" name="Int. J. Syst. Evol. Microbiol.">
        <title>The Global Catalogue of Microorganisms (GCM) 10K type strain sequencing project: providing services to taxonomists for standard genome sequencing and annotation.</title>
        <authorList>
            <consortium name="The Broad Institute Genomics Platform"/>
            <consortium name="The Broad Institute Genome Sequencing Center for Infectious Disease"/>
            <person name="Wu L."/>
            <person name="Ma J."/>
        </authorList>
    </citation>
    <scope>NUCLEOTIDE SEQUENCE [LARGE SCALE GENOMIC DNA]</scope>
    <source>
        <strain evidence="1 2">JCM 14559</strain>
    </source>
</reference>
<evidence type="ECO:0000313" key="1">
    <source>
        <dbReference type="EMBL" id="GAA2102291.1"/>
    </source>
</evidence>
<keyword evidence="2" id="KW-1185">Reference proteome</keyword>
<dbReference type="RefSeq" id="WP_344553327.1">
    <property type="nucleotide sequence ID" value="NZ_BAAANS010000023.1"/>
</dbReference>
<proteinExistence type="predicted"/>
<accession>A0ABN2X358</accession>